<keyword evidence="3" id="KW-1185">Reference proteome</keyword>
<feature type="compositionally biased region" description="Polar residues" evidence="1">
    <location>
        <begin position="1119"/>
        <end position="1157"/>
    </location>
</feature>
<feature type="region of interest" description="Disordered" evidence="1">
    <location>
        <begin position="248"/>
        <end position="278"/>
    </location>
</feature>
<feature type="compositionally biased region" description="Polar residues" evidence="1">
    <location>
        <begin position="252"/>
        <end position="261"/>
    </location>
</feature>
<dbReference type="PANTHER" id="PTHR31115">
    <property type="entry name" value="OS05G0107300 PROTEIN"/>
    <property type="match status" value="1"/>
</dbReference>
<dbReference type="Proteomes" id="UP000027138">
    <property type="component" value="Unassembled WGS sequence"/>
</dbReference>
<feature type="region of interest" description="Disordered" evidence="1">
    <location>
        <begin position="1073"/>
        <end position="1164"/>
    </location>
</feature>
<evidence type="ECO:0000313" key="3">
    <source>
        <dbReference type="Proteomes" id="UP000027138"/>
    </source>
</evidence>
<evidence type="ECO:0000256" key="1">
    <source>
        <dbReference type="SAM" id="MobiDB-lite"/>
    </source>
</evidence>
<reference evidence="2 3" key="1">
    <citation type="journal article" date="2014" name="PLoS ONE">
        <title>Global Analysis of Gene Expression Profiles in Physic Nut (Jatropha curcas L.) Seedlings Exposed to Salt Stress.</title>
        <authorList>
            <person name="Zhang L."/>
            <person name="Zhang C."/>
            <person name="Wu P."/>
            <person name="Chen Y."/>
            <person name="Li M."/>
            <person name="Jiang H."/>
            <person name="Wu G."/>
        </authorList>
    </citation>
    <scope>NUCLEOTIDE SEQUENCE [LARGE SCALE GENOMIC DNA]</scope>
    <source>
        <strain evidence="3">cv. GZQX0401</strain>
        <tissue evidence="2">Young leaves</tissue>
    </source>
</reference>
<dbReference type="EMBL" id="KK914614">
    <property type="protein sequence ID" value="KDP31559.1"/>
    <property type="molecule type" value="Genomic_DNA"/>
</dbReference>
<dbReference type="AlphaFoldDB" id="A0A067KI90"/>
<sequence>MTSDILPLTQCLPLEQITLGYQKYTRSGEVRRVLGVPLGSAAEDHPFGVAHPKPPPPVATEELKHFKESVQDASRKARDRAKMLRDSLSKLEKYKEALSSKKRHRSELLLNERTNGANITKLVSQIHRNSHDVMAQRLEDRAKNVGLNKRVRTSVADVRADGRSIAVSRQQMVMEKGGDMLQDTNGVTVRFEEKIRRLPAGGEGWDTKNKKKRSVGVVGGRVINGDRDVKRTLHAKISADSKLRSCDAQGFRSKSSPSVSGINKLDGSLEPSGSDTSTILRNEMDSGTLPRDRLALLEQKTFTKGSNKPNVHEDNLASSPNTTIKAKVSRAPRTGSIMMLDSSLKIQSSSSSLQGVEQPTNSHKVSMPGVVNNHKRQISVGSSSMAQWVGQRPHKNSRTRRANIVAPVSNHVEGQISPHGFPTNDFSPRTSFGTNGSLVANGIENNTPKFKRELESVPSPFGLSKSEESGAGENKPKDKGTDSGEVTLNAPQKVGSFLPARKNKLHTNDIGDGVRRQGRSGRGSSLTRPGFHTVREKVENLPTMKPLQSMKPASDRNKSKTGRPPSKKLKERKSLTRVGTIVNGGSSYFTGESDDDREELFVAANSARNASNRACCSLFWKKMETIFASVSSEDLSYLKQQLTFAEELDGNLSQMLSGEYNFLGVLVHKEVPDCSGERQGKDSNQESIKKASVCGKVDMGRLEKGAPLYQRVLSALIEEDESEEFSIHGEVKSMSLHYASDDSHCGSCNLIDIEPKDRDRVESEVESKLSFQNQKNCLLDRLSCDKSVASNTIRNPSMCNSLYSNEQWPGDDEFSHSDIGHASEICLNDLGQELNASCFPSSDHKYQLMCLDDRVLLELQSMGLCPETLPDLAEGEEVINQDIMELKEGLYQQIGRKKRKLGKIDKAVQKGKEAEKRITDKVAMDQLVEMAYRKRLACRGNNSSKSAVRKVSRQVALAFIKRTLARCRKFEDTGSSCFSEPALQEIIFSTPPCNNDAKSVDCVGSGTASNTCNEVSNHNAEARGSGTVSSAFERYDSHGDYFDRGKKREALIDDVIGSASSRVTSTLDSAVLKGKRSDRDKDLNKDSTRVNSVSGTSRSLLDGFKNERKTKLKPKQKINHLSTSGNGARGSSHSGANASNKINRDSGSMSLGNITQDGSKEADEPMDFSNLQLHELDTIGLEVPNDLDGPQDLYSWLNFDDDGLQDHDSVGLAIPMDDLTELNMIM</sequence>
<dbReference type="OrthoDB" id="1915143at2759"/>
<name>A0A067KI90_JATCU</name>
<feature type="compositionally biased region" description="Basic and acidic residues" evidence="1">
    <location>
        <begin position="506"/>
        <end position="515"/>
    </location>
</feature>
<feature type="compositionally biased region" description="Polar residues" evidence="1">
    <location>
        <begin position="1089"/>
        <end position="1099"/>
    </location>
</feature>
<accession>A0A067KI90</accession>
<dbReference type="STRING" id="180498.A0A067KI90"/>
<protein>
    <submittedName>
        <fullName evidence="2">Uncharacterized protein</fullName>
    </submittedName>
</protein>
<evidence type="ECO:0000313" key="2">
    <source>
        <dbReference type="EMBL" id="KDP31559.1"/>
    </source>
</evidence>
<feature type="compositionally biased region" description="Basic residues" evidence="1">
    <location>
        <begin position="559"/>
        <end position="571"/>
    </location>
</feature>
<feature type="compositionally biased region" description="Basic and acidic residues" evidence="1">
    <location>
        <begin position="1075"/>
        <end position="1088"/>
    </location>
</feature>
<proteinExistence type="predicted"/>
<organism evidence="2 3">
    <name type="scientific">Jatropha curcas</name>
    <name type="common">Barbados nut</name>
    <dbReference type="NCBI Taxonomy" id="180498"/>
    <lineage>
        <taxon>Eukaryota</taxon>
        <taxon>Viridiplantae</taxon>
        <taxon>Streptophyta</taxon>
        <taxon>Embryophyta</taxon>
        <taxon>Tracheophyta</taxon>
        <taxon>Spermatophyta</taxon>
        <taxon>Magnoliopsida</taxon>
        <taxon>eudicotyledons</taxon>
        <taxon>Gunneridae</taxon>
        <taxon>Pentapetalae</taxon>
        <taxon>rosids</taxon>
        <taxon>fabids</taxon>
        <taxon>Malpighiales</taxon>
        <taxon>Euphorbiaceae</taxon>
        <taxon>Crotonoideae</taxon>
        <taxon>Jatropheae</taxon>
        <taxon>Jatropha</taxon>
    </lineage>
</organism>
<gene>
    <name evidence="2" type="ORF">JCGZ_15214</name>
</gene>
<feature type="region of interest" description="Disordered" evidence="1">
    <location>
        <begin position="456"/>
        <end position="573"/>
    </location>
</feature>
<dbReference type="PANTHER" id="PTHR31115:SF4">
    <property type="entry name" value="SPECTRIN BETA CHAIN, BRAIN"/>
    <property type="match status" value="1"/>
</dbReference>